<dbReference type="PANTHER" id="PTHR33446:SF2">
    <property type="entry name" value="PROTEIN TONB"/>
    <property type="match status" value="1"/>
</dbReference>
<dbReference type="RefSeq" id="WP_085770551.1">
    <property type="nucleotide sequence ID" value="NZ_AP027149.1"/>
</dbReference>
<keyword evidence="5" id="KW-0997">Cell inner membrane</keyword>
<evidence type="ECO:0000256" key="4">
    <source>
        <dbReference type="ARBA" id="ARBA00022475"/>
    </source>
</evidence>
<dbReference type="InterPro" id="IPR037682">
    <property type="entry name" value="TonB_C"/>
</dbReference>
<keyword evidence="4" id="KW-1003">Cell membrane</keyword>
<reference evidence="12 13" key="1">
    <citation type="submission" date="2017-02" db="EMBL/GenBank/DDBJ databases">
        <authorList>
            <person name="Peterson S.W."/>
        </authorList>
    </citation>
    <scope>NUCLEOTIDE SEQUENCE [LARGE SCALE GENOMIC DNA]</scope>
    <source>
        <strain evidence="12 13">S285</strain>
    </source>
</reference>
<feature type="compositionally biased region" description="Basic and acidic residues" evidence="10">
    <location>
        <begin position="90"/>
        <end position="99"/>
    </location>
</feature>
<evidence type="ECO:0000256" key="9">
    <source>
        <dbReference type="ARBA" id="ARBA00023136"/>
    </source>
</evidence>
<comment type="subcellular location">
    <subcellularLocation>
        <location evidence="1">Cell inner membrane</location>
        <topology evidence="1">Single-pass membrane protein</topology>
        <orientation evidence="1">Periplasmic side</orientation>
    </subcellularLocation>
</comment>
<proteinExistence type="inferred from homology"/>
<dbReference type="STRING" id="655015.B1812_04700"/>
<evidence type="ECO:0000313" key="12">
    <source>
        <dbReference type="EMBL" id="ARN80487.1"/>
    </source>
</evidence>
<dbReference type="SUPFAM" id="SSF74653">
    <property type="entry name" value="TolA/TonB C-terminal domain"/>
    <property type="match status" value="1"/>
</dbReference>
<comment type="similarity">
    <text evidence="2">Belongs to the TonB family.</text>
</comment>
<dbReference type="PROSITE" id="PS52015">
    <property type="entry name" value="TONB_CTD"/>
    <property type="match status" value="1"/>
</dbReference>
<organism evidence="12 13">
    <name type="scientific">Methylocystis bryophila</name>
    <dbReference type="NCBI Taxonomy" id="655015"/>
    <lineage>
        <taxon>Bacteria</taxon>
        <taxon>Pseudomonadati</taxon>
        <taxon>Pseudomonadota</taxon>
        <taxon>Alphaproteobacteria</taxon>
        <taxon>Hyphomicrobiales</taxon>
        <taxon>Methylocystaceae</taxon>
        <taxon>Methylocystis</taxon>
    </lineage>
</organism>
<dbReference type="KEGG" id="mbry:B1812_04700"/>
<dbReference type="GO" id="GO:0015031">
    <property type="term" value="P:protein transport"/>
    <property type="evidence" value="ECO:0007669"/>
    <property type="project" value="UniProtKB-KW"/>
</dbReference>
<accession>A0A1W6MSE8</accession>
<evidence type="ECO:0000259" key="11">
    <source>
        <dbReference type="PROSITE" id="PS52015"/>
    </source>
</evidence>
<evidence type="ECO:0000256" key="7">
    <source>
        <dbReference type="ARBA" id="ARBA00022927"/>
    </source>
</evidence>
<evidence type="ECO:0000256" key="1">
    <source>
        <dbReference type="ARBA" id="ARBA00004383"/>
    </source>
</evidence>
<evidence type="ECO:0000256" key="5">
    <source>
        <dbReference type="ARBA" id="ARBA00022519"/>
    </source>
</evidence>
<evidence type="ECO:0000256" key="10">
    <source>
        <dbReference type="SAM" id="MobiDB-lite"/>
    </source>
</evidence>
<dbReference type="PANTHER" id="PTHR33446">
    <property type="entry name" value="PROTEIN TONB-RELATED"/>
    <property type="match status" value="1"/>
</dbReference>
<dbReference type="AlphaFoldDB" id="A0A1W6MSE8"/>
<dbReference type="InterPro" id="IPR051045">
    <property type="entry name" value="TonB-dependent_transducer"/>
</dbReference>
<keyword evidence="6" id="KW-0812">Transmembrane</keyword>
<gene>
    <name evidence="12" type="ORF">B1812_04700</name>
</gene>
<dbReference type="EMBL" id="CP019948">
    <property type="protein sequence ID" value="ARN80487.1"/>
    <property type="molecule type" value="Genomic_DNA"/>
</dbReference>
<dbReference type="Proteomes" id="UP000193978">
    <property type="component" value="Chromosome"/>
</dbReference>
<dbReference type="GO" id="GO:0031992">
    <property type="term" value="F:energy transducer activity"/>
    <property type="evidence" value="ECO:0007669"/>
    <property type="project" value="TreeGrafter"/>
</dbReference>
<dbReference type="InterPro" id="IPR006260">
    <property type="entry name" value="TonB/TolA_C"/>
</dbReference>
<sequence length="263" mass="28080">MSAAPRFLDAHQPSGRLWGLAAATALALHLTAFAAMTVKLREDIDEEGGAPAIELALEPSAPRDQETPDAPPGPETDESVAATSSVASSEAKESKEEKITQTQAEDAEITREEKALKPNENEKAQRAQQVLSNESQASEATAPPKSDAQAVSERPAAPVHGVDAKANAAVLSWQKQLVAHLNRAKRYPAGGARRAAEVAIFFSIDRRGHVLDYRVQKSSGESVFDDAALAMMKRADPVPPPPPVIADEGLTFEVPVQFRTGKH</sequence>
<dbReference type="GO" id="GO:0098797">
    <property type="term" value="C:plasma membrane protein complex"/>
    <property type="evidence" value="ECO:0007669"/>
    <property type="project" value="TreeGrafter"/>
</dbReference>
<dbReference type="Gene3D" id="3.30.1150.10">
    <property type="match status" value="1"/>
</dbReference>
<feature type="domain" description="TonB C-terminal" evidence="11">
    <location>
        <begin position="172"/>
        <end position="263"/>
    </location>
</feature>
<evidence type="ECO:0000256" key="6">
    <source>
        <dbReference type="ARBA" id="ARBA00022692"/>
    </source>
</evidence>
<name>A0A1W6MSE8_9HYPH</name>
<protein>
    <submittedName>
        <fullName evidence="12">Energy transducer TonB</fullName>
    </submittedName>
</protein>
<keyword evidence="3" id="KW-0813">Transport</keyword>
<feature type="compositionally biased region" description="Polar residues" evidence="10">
    <location>
        <begin position="126"/>
        <end position="139"/>
    </location>
</feature>
<keyword evidence="7" id="KW-0653">Protein transport</keyword>
<keyword evidence="8" id="KW-1133">Transmembrane helix</keyword>
<feature type="region of interest" description="Disordered" evidence="10">
    <location>
        <begin position="51"/>
        <end position="157"/>
    </location>
</feature>
<dbReference type="GO" id="GO:0055085">
    <property type="term" value="P:transmembrane transport"/>
    <property type="evidence" value="ECO:0007669"/>
    <property type="project" value="InterPro"/>
</dbReference>
<dbReference type="OrthoDB" id="8441653at2"/>
<keyword evidence="13" id="KW-1185">Reference proteome</keyword>
<feature type="compositionally biased region" description="Low complexity" evidence="10">
    <location>
        <begin position="79"/>
        <end position="89"/>
    </location>
</feature>
<feature type="compositionally biased region" description="Basic and acidic residues" evidence="10">
    <location>
        <begin position="108"/>
        <end position="125"/>
    </location>
</feature>
<keyword evidence="9" id="KW-0472">Membrane</keyword>
<evidence type="ECO:0000256" key="2">
    <source>
        <dbReference type="ARBA" id="ARBA00006555"/>
    </source>
</evidence>
<evidence type="ECO:0000256" key="8">
    <source>
        <dbReference type="ARBA" id="ARBA00022989"/>
    </source>
</evidence>
<dbReference type="Pfam" id="PF13103">
    <property type="entry name" value="TonB_2"/>
    <property type="match status" value="1"/>
</dbReference>
<evidence type="ECO:0000256" key="3">
    <source>
        <dbReference type="ARBA" id="ARBA00022448"/>
    </source>
</evidence>
<dbReference type="NCBIfam" id="TIGR01352">
    <property type="entry name" value="tonB_Cterm"/>
    <property type="match status" value="1"/>
</dbReference>
<evidence type="ECO:0000313" key="13">
    <source>
        <dbReference type="Proteomes" id="UP000193978"/>
    </source>
</evidence>